<proteinExistence type="predicted"/>
<accession>A0A1F6MCV9</accession>
<gene>
    <name evidence="3" type="ORF">A2754_00915</name>
</gene>
<keyword evidence="1" id="KW-1133">Transmembrane helix</keyword>
<sequence length="210" mass="23444">MTNFLLENGMPLYAITWIFMLPIAATLIVMGRQIVGIKGFGLAMPLLLGFAFAATGIRLGLSMLLVVVVSAYIIRSILGNFRLLYLPKTALIITGSALVLMFIAPFLPYKDNLQFPMATFSFLLIILSLEQFYAFLSERGLRKTVGITIETLSLSVIIYFLLTSVAVQGIVIEYPAFTLIAVIVINLFLGRWTGLRLSEYIRFKDVIFKQ</sequence>
<feature type="transmembrane region" description="Helical" evidence="1">
    <location>
        <begin position="90"/>
        <end position="109"/>
    </location>
</feature>
<feature type="transmembrane region" description="Helical" evidence="1">
    <location>
        <begin position="115"/>
        <end position="135"/>
    </location>
</feature>
<comment type="caution">
    <text evidence="3">The sequence shown here is derived from an EMBL/GenBank/DDBJ whole genome shotgun (WGS) entry which is preliminary data.</text>
</comment>
<reference evidence="3 4" key="1">
    <citation type="journal article" date="2016" name="Nat. Commun.">
        <title>Thousands of microbial genomes shed light on interconnected biogeochemical processes in an aquifer system.</title>
        <authorList>
            <person name="Anantharaman K."/>
            <person name="Brown C.T."/>
            <person name="Hug L.A."/>
            <person name="Sharon I."/>
            <person name="Castelle C.J."/>
            <person name="Probst A.J."/>
            <person name="Thomas B.C."/>
            <person name="Singh A."/>
            <person name="Wilkins M.J."/>
            <person name="Karaoz U."/>
            <person name="Brodie E.L."/>
            <person name="Williams K.H."/>
            <person name="Hubbard S.S."/>
            <person name="Banfield J.F."/>
        </authorList>
    </citation>
    <scope>NUCLEOTIDE SEQUENCE [LARGE SCALE GENOMIC DNA]</scope>
</reference>
<dbReference type="Proteomes" id="UP000177953">
    <property type="component" value="Unassembled WGS sequence"/>
</dbReference>
<evidence type="ECO:0000313" key="4">
    <source>
        <dbReference type="Proteomes" id="UP000177953"/>
    </source>
</evidence>
<keyword evidence="1" id="KW-0812">Transmembrane</keyword>
<dbReference type="EMBL" id="MFPU01000039">
    <property type="protein sequence ID" value="OGH69459.1"/>
    <property type="molecule type" value="Genomic_DNA"/>
</dbReference>
<feature type="transmembrane region" description="Helical" evidence="1">
    <location>
        <begin position="12"/>
        <end position="30"/>
    </location>
</feature>
<feature type="domain" description="7 transmembrane helices usually fused to an inactive transglutaminase" evidence="2">
    <location>
        <begin position="17"/>
        <end position="206"/>
    </location>
</feature>
<evidence type="ECO:0000259" key="2">
    <source>
        <dbReference type="Pfam" id="PF14402"/>
    </source>
</evidence>
<keyword evidence="1" id="KW-0472">Membrane</keyword>
<name>A0A1F6MCV9_9BACT</name>
<dbReference type="InterPro" id="IPR025840">
    <property type="entry name" value="7TM_transglut"/>
</dbReference>
<feature type="transmembrane region" description="Helical" evidence="1">
    <location>
        <begin position="60"/>
        <end position="78"/>
    </location>
</feature>
<evidence type="ECO:0000256" key="1">
    <source>
        <dbReference type="SAM" id="Phobius"/>
    </source>
</evidence>
<dbReference type="AlphaFoldDB" id="A0A1F6MCV9"/>
<evidence type="ECO:0000313" key="3">
    <source>
        <dbReference type="EMBL" id="OGH69459.1"/>
    </source>
</evidence>
<protein>
    <recommendedName>
        <fullName evidence="2">7 transmembrane helices usually fused to an inactive transglutaminase domain-containing protein</fullName>
    </recommendedName>
</protein>
<feature type="transmembrane region" description="Helical" evidence="1">
    <location>
        <begin position="176"/>
        <end position="194"/>
    </location>
</feature>
<feature type="transmembrane region" description="Helical" evidence="1">
    <location>
        <begin position="147"/>
        <end position="170"/>
    </location>
</feature>
<dbReference type="Pfam" id="PF14402">
    <property type="entry name" value="7TM_transglut"/>
    <property type="match status" value="1"/>
</dbReference>
<organism evidence="3 4">
    <name type="scientific">Candidatus Magasanikbacteria bacterium RIFCSPHIGHO2_01_FULL_47_8</name>
    <dbReference type="NCBI Taxonomy" id="1798673"/>
    <lineage>
        <taxon>Bacteria</taxon>
        <taxon>Candidatus Magasanikiibacteriota</taxon>
    </lineage>
</organism>